<dbReference type="OrthoDB" id="680916at2"/>
<reference evidence="2" key="1">
    <citation type="submission" date="2016-10" db="EMBL/GenBank/DDBJ databases">
        <authorList>
            <person name="Varghese N."/>
            <person name="Submissions S."/>
        </authorList>
    </citation>
    <scope>NUCLEOTIDE SEQUENCE [LARGE SCALE GENOMIC DNA]</scope>
    <source>
        <strain evidence="2">DSM 18130</strain>
    </source>
</reference>
<proteinExistence type="predicted"/>
<sequence>MLKLIDYERACRTAAKLVEKFGDKYLPIFERTYKELKQAQETNSLKSIVIQFATN</sequence>
<gene>
    <name evidence="1" type="ORF">SAMN04488511_11428</name>
</gene>
<dbReference type="Proteomes" id="UP000198836">
    <property type="component" value="Unassembled WGS sequence"/>
</dbReference>
<name>A0A1I0TST7_9SPHI</name>
<evidence type="ECO:0000313" key="1">
    <source>
        <dbReference type="EMBL" id="SFA54855.1"/>
    </source>
</evidence>
<dbReference type="AlphaFoldDB" id="A0A1I0TST7"/>
<protein>
    <submittedName>
        <fullName evidence="1">Uncharacterized protein</fullName>
    </submittedName>
</protein>
<evidence type="ECO:0000313" key="2">
    <source>
        <dbReference type="Proteomes" id="UP000198836"/>
    </source>
</evidence>
<accession>A0A1I0TST7</accession>
<dbReference type="EMBL" id="FOJM01000014">
    <property type="protein sequence ID" value="SFA54855.1"/>
    <property type="molecule type" value="Genomic_DNA"/>
</dbReference>
<keyword evidence="2" id="KW-1185">Reference proteome</keyword>
<dbReference type="RefSeq" id="WP_159435269.1">
    <property type="nucleotide sequence ID" value="NZ_FOJM01000014.1"/>
</dbReference>
<organism evidence="1 2">
    <name type="scientific">Pedobacter suwonensis</name>
    <dbReference type="NCBI Taxonomy" id="332999"/>
    <lineage>
        <taxon>Bacteria</taxon>
        <taxon>Pseudomonadati</taxon>
        <taxon>Bacteroidota</taxon>
        <taxon>Sphingobacteriia</taxon>
        <taxon>Sphingobacteriales</taxon>
        <taxon>Sphingobacteriaceae</taxon>
        <taxon>Pedobacter</taxon>
    </lineage>
</organism>